<reference evidence="2 3" key="1">
    <citation type="journal article" date="2014" name="BMC Genomics">
        <title>Comparison of environmental and isolate Sulfobacillus genomes reveals diverse carbon, sulfur, nitrogen, and hydrogen metabolisms.</title>
        <authorList>
            <person name="Justice N.B."/>
            <person name="Norman A."/>
            <person name="Brown C.T."/>
            <person name="Singh A."/>
            <person name="Thomas B.C."/>
            <person name="Banfield J.F."/>
        </authorList>
    </citation>
    <scope>NUCLEOTIDE SEQUENCE [LARGE SCALE GENOMIC DNA]</scope>
    <source>
        <strain evidence="2">AMDSBA1</strain>
    </source>
</reference>
<feature type="transmembrane region" description="Helical" evidence="1">
    <location>
        <begin position="36"/>
        <end position="56"/>
    </location>
</feature>
<evidence type="ECO:0000313" key="2">
    <source>
        <dbReference type="EMBL" id="PSR24727.1"/>
    </source>
</evidence>
<proteinExistence type="predicted"/>
<sequence length="66" mass="7077">LSIQGLITHLMTKLQSSMLGSFVSSSLSSHVPHLGFAPFLALIGSIGWAIIIWRIYPDPAISSPQS</sequence>
<evidence type="ECO:0000313" key="3">
    <source>
        <dbReference type="Proteomes" id="UP000242699"/>
    </source>
</evidence>
<organism evidence="2 3">
    <name type="scientific">Sulfobacillus benefaciens</name>
    <dbReference type="NCBI Taxonomy" id="453960"/>
    <lineage>
        <taxon>Bacteria</taxon>
        <taxon>Bacillati</taxon>
        <taxon>Bacillota</taxon>
        <taxon>Clostridia</taxon>
        <taxon>Eubacteriales</taxon>
        <taxon>Clostridiales Family XVII. Incertae Sedis</taxon>
        <taxon>Sulfobacillus</taxon>
    </lineage>
</organism>
<feature type="non-terminal residue" evidence="2">
    <location>
        <position position="1"/>
    </location>
</feature>
<name>A0A2T2WR70_9FIRM</name>
<dbReference type="AlphaFoldDB" id="A0A2T2WR70"/>
<keyword evidence="1" id="KW-0472">Membrane</keyword>
<keyword evidence="1" id="KW-1133">Transmembrane helix</keyword>
<dbReference type="Proteomes" id="UP000242699">
    <property type="component" value="Unassembled WGS sequence"/>
</dbReference>
<dbReference type="EMBL" id="PXYT01000069">
    <property type="protein sequence ID" value="PSR24727.1"/>
    <property type="molecule type" value="Genomic_DNA"/>
</dbReference>
<gene>
    <name evidence="2" type="ORF">C7B43_18405</name>
</gene>
<evidence type="ECO:0000256" key="1">
    <source>
        <dbReference type="SAM" id="Phobius"/>
    </source>
</evidence>
<accession>A0A2T2WR70</accession>
<keyword evidence="1" id="KW-0812">Transmembrane</keyword>
<protein>
    <submittedName>
        <fullName evidence="2">Uncharacterized protein</fullName>
    </submittedName>
</protein>
<comment type="caution">
    <text evidence="2">The sequence shown here is derived from an EMBL/GenBank/DDBJ whole genome shotgun (WGS) entry which is preliminary data.</text>
</comment>